<dbReference type="EMBL" id="FQXM01000003">
    <property type="protein sequence ID" value="SHH27470.1"/>
    <property type="molecule type" value="Genomic_DNA"/>
</dbReference>
<proteinExistence type="predicted"/>
<evidence type="ECO:0000256" key="3">
    <source>
        <dbReference type="ARBA" id="ARBA00022692"/>
    </source>
</evidence>
<gene>
    <name evidence="7" type="ORF">SAMN02745207_00613</name>
</gene>
<feature type="transmembrane region" description="Helical" evidence="6">
    <location>
        <begin position="240"/>
        <end position="267"/>
    </location>
</feature>
<feature type="transmembrane region" description="Helical" evidence="6">
    <location>
        <begin position="35"/>
        <end position="57"/>
    </location>
</feature>
<dbReference type="RefSeq" id="WP_073336890.1">
    <property type="nucleotide sequence ID" value="NZ_FQXM01000003.1"/>
</dbReference>
<evidence type="ECO:0000256" key="6">
    <source>
        <dbReference type="SAM" id="Phobius"/>
    </source>
</evidence>
<dbReference type="NCBIfam" id="TIGR00765">
    <property type="entry name" value="yihY_not_rbn"/>
    <property type="match status" value="1"/>
</dbReference>
<feature type="transmembrane region" description="Helical" evidence="6">
    <location>
        <begin position="181"/>
        <end position="201"/>
    </location>
</feature>
<dbReference type="Pfam" id="PF03631">
    <property type="entry name" value="Virul_fac_BrkB"/>
    <property type="match status" value="1"/>
</dbReference>
<keyword evidence="3 6" id="KW-0812">Transmembrane</keyword>
<dbReference type="AlphaFoldDB" id="A0A1M5RMR4"/>
<feature type="transmembrane region" description="Helical" evidence="6">
    <location>
        <begin position="135"/>
        <end position="161"/>
    </location>
</feature>
<evidence type="ECO:0000256" key="4">
    <source>
        <dbReference type="ARBA" id="ARBA00022989"/>
    </source>
</evidence>
<dbReference type="PIRSF" id="PIRSF035875">
    <property type="entry name" value="RNase_BN"/>
    <property type="match status" value="1"/>
</dbReference>
<evidence type="ECO:0000313" key="7">
    <source>
        <dbReference type="EMBL" id="SHH27470.1"/>
    </source>
</evidence>
<dbReference type="GO" id="GO:0005886">
    <property type="term" value="C:plasma membrane"/>
    <property type="evidence" value="ECO:0007669"/>
    <property type="project" value="UniProtKB-SubCell"/>
</dbReference>
<keyword evidence="2" id="KW-1003">Cell membrane</keyword>
<accession>A0A1M5RMR4</accession>
<feature type="transmembrane region" description="Helical" evidence="6">
    <location>
        <begin position="213"/>
        <end position="234"/>
    </location>
</feature>
<evidence type="ECO:0000313" key="8">
    <source>
        <dbReference type="Proteomes" id="UP000184447"/>
    </source>
</evidence>
<dbReference type="PANTHER" id="PTHR30213:SF0">
    <property type="entry name" value="UPF0761 MEMBRANE PROTEIN YIHY"/>
    <property type="match status" value="1"/>
</dbReference>
<keyword evidence="8" id="KW-1185">Reference proteome</keyword>
<dbReference type="InterPro" id="IPR017039">
    <property type="entry name" value="Virul_fac_BrkB"/>
</dbReference>
<keyword evidence="4 6" id="KW-1133">Transmembrane helix</keyword>
<reference evidence="7 8" key="1">
    <citation type="submission" date="2016-11" db="EMBL/GenBank/DDBJ databases">
        <authorList>
            <person name="Jaros S."/>
            <person name="Januszkiewicz K."/>
            <person name="Wedrychowicz H."/>
        </authorList>
    </citation>
    <scope>NUCLEOTIDE SEQUENCE [LARGE SCALE GENOMIC DNA]</scope>
    <source>
        <strain evidence="7 8">DSM 8605</strain>
    </source>
</reference>
<feature type="transmembrane region" description="Helical" evidence="6">
    <location>
        <begin position="95"/>
        <end position="115"/>
    </location>
</feature>
<dbReference type="Proteomes" id="UP000184447">
    <property type="component" value="Unassembled WGS sequence"/>
</dbReference>
<name>A0A1M5RMR4_9CLOT</name>
<comment type="subcellular location">
    <subcellularLocation>
        <location evidence="1">Cell membrane</location>
        <topology evidence="1">Multi-pass membrane protein</topology>
    </subcellularLocation>
</comment>
<keyword evidence="5 6" id="KW-0472">Membrane</keyword>
<evidence type="ECO:0000256" key="5">
    <source>
        <dbReference type="ARBA" id="ARBA00023136"/>
    </source>
</evidence>
<protein>
    <submittedName>
        <fullName evidence="7">Membrane protein</fullName>
    </submittedName>
</protein>
<dbReference type="STRING" id="1121316.SAMN02745207_00613"/>
<dbReference type="OrthoDB" id="9775903at2"/>
<evidence type="ECO:0000256" key="1">
    <source>
        <dbReference type="ARBA" id="ARBA00004651"/>
    </source>
</evidence>
<organism evidence="7 8">
    <name type="scientific">Clostridium grantii DSM 8605</name>
    <dbReference type="NCBI Taxonomy" id="1121316"/>
    <lineage>
        <taxon>Bacteria</taxon>
        <taxon>Bacillati</taxon>
        <taxon>Bacillota</taxon>
        <taxon>Clostridia</taxon>
        <taxon>Eubacteriales</taxon>
        <taxon>Clostridiaceae</taxon>
        <taxon>Clostridium</taxon>
    </lineage>
</organism>
<dbReference type="PANTHER" id="PTHR30213">
    <property type="entry name" value="INNER MEMBRANE PROTEIN YHJD"/>
    <property type="match status" value="1"/>
</dbReference>
<evidence type="ECO:0000256" key="2">
    <source>
        <dbReference type="ARBA" id="ARBA00022475"/>
    </source>
</evidence>
<sequence length="277" mass="31243">MKTLKRRKTLTYINFIKILVKKLDDDDIFALSSQLAYGLLLSLFPFLIFLFTIFGYLPLDSSEVLVSLKAILPLNVYELIYSTVVELFDSKKGNLLSFSLIVTIWASSTGLSAVIKGLNRAYKSKETRSFIVLKLSGIIGTLGLTFMIIIAFFLLVVGNIIGLRLTIWLGFNINFNLFWNLMRYILALILMIFIFAVVYKVTPTVKLTFEDVFPGAIFATIGWLLSSLGFAYYVDNFGNYSMIYGSIATVIILMIWLYMSSLVILIGGEINSILNKK</sequence>